<evidence type="ECO:0000313" key="2">
    <source>
        <dbReference type="EMBL" id="UUT35351.1"/>
    </source>
</evidence>
<evidence type="ECO:0000313" key="3">
    <source>
        <dbReference type="Proteomes" id="UP001054811"/>
    </source>
</evidence>
<dbReference type="Proteomes" id="UP001054811">
    <property type="component" value="Chromosome"/>
</dbReference>
<feature type="compositionally biased region" description="Polar residues" evidence="1">
    <location>
        <begin position="313"/>
        <end position="323"/>
    </location>
</feature>
<dbReference type="InterPro" id="IPR025101">
    <property type="entry name" value="DUF4012"/>
</dbReference>
<dbReference type="Pfam" id="PF13196">
    <property type="entry name" value="DUF4012"/>
    <property type="match status" value="1"/>
</dbReference>
<proteinExistence type="predicted"/>
<protein>
    <submittedName>
        <fullName evidence="2">DUF4012 domain-containing protein</fullName>
    </submittedName>
</protein>
<sequence>MRTGGGITGTFVQMRAADGRFTMQKMTDSSAFHYRTRQIAPIPDALTALYGNVIGRFVQDTTIPADFSLTARLASAWWTAHGGAAPDAVISIDPIVLESLLAVTGPVTLGDGSTLSADNLVQRVLVDPYLTMTSEQQASFFAQSTASVFARVFTHGMSPVEWAEALAQPIQDDRISVWSADADAQKSIASGPLGGPLVRQRLAGDSAYAVYFNDNTGGKMAPYMTTAISVAQGTCRADGKHTVAVSVSLTSTAPKDAGTMPISMTGGGLWGVGAGDIGMNVTVAAPAGAFFGGVTVDGKVNPSANEDAEGHPSSITHVNLQAR</sequence>
<accession>A0ABY5NJU9</accession>
<evidence type="ECO:0000256" key="1">
    <source>
        <dbReference type="SAM" id="MobiDB-lite"/>
    </source>
</evidence>
<reference evidence="2" key="1">
    <citation type="submission" date="2022-01" db="EMBL/GenBank/DDBJ databases">
        <title>Microbacterium eymi and Microbacterium rhizovicinus sp. nov., isolated from the rhizospheric soil of Elymus tsukushiensis, a plant native to the Dokdo Islands, Republic of Korea.</title>
        <authorList>
            <person name="Hwang Y.J."/>
        </authorList>
    </citation>
    <scope>NUCLEOTIDE SEQUENCE</scope>
    <source>
        <strain evidence="2">KUDC0405</strain>
    </source>
</reference>
<feature type="region of interest" description="Disordered" evidence="1">
    <location>
        <begin position="302"/>
        <end position="323"/>
    </location>
</feature>
<name>A0ABY5NJU9_9MICO</name>
<keyword evidence="3" id="KW-1185">Reference proteome</keyword>
<dbReference type="EMBL" id="CP091139">
    <property type="protein sequence ID" value="UUT35351.1"/>
    <property type="molecule type" value="Genomic_DNA"/>
</dbReference>
<organism evidence="2 3">
    <name type="scientific">Microbacterium elymi</name>
    <dbReference type="NCBI Taxonomy" id="2909587"/>
    <lineage>
        <taxon>Bacteria</taxon>
        <taxon>Bacillati</taxon>
        <taxon>Actinomycetota</taxon>
        <taxon>Actinomycetes</taxon>
        <taxon>Micrococcales</taxon>
        <taxon>Microbacteriaceae</taxon>
        <taxon>Microbacterium</taxon>
    </lineage>
</organism>
<dbReference type="RefSeq" id="WP_259611932.1">
    <property type="nucleotide sequence ID" value="NZ_CP091139.2"/>
</dbReference>
<gene>
    <name evidence="2" type="ORF">L2X98_34965</name>
</gene>